<dbReference type="KEGG" id="vg:56136124"/>
<dbReference type="RefSeq" id="YP_009903848.1">
    <property type="nucleotide sequence ID" value="NC_049849.1"/>
</dbReference>
<accession>A0A514CT79</accession>
<evidence type="ECO:0000313" key="2">
    <source>
        <dbReference type="Proteomes" id="UP000320799"/>
    </source>
</evidence>
<organism evidence="1 2">
    <name type="scientific">Achromobacter phage Motura</name>
    <dbReference type="NCBI Taxonomy" id="2591403"/>
    <lineage>
        <taxon>Viruses</taxon>
        <taxon>Duplodnaviria</taxon>
        <taxon>Heunggongvirae</taxon>
        <taxon>Uroviricota</taxon>
        <taxon>Caudoviricetes</taxon>
        <taxon>Moturavirus</taxon>
        <taxon>Moturavirus motura</taxon>
    </lineage>
</organism>
<keyword evidence="2" id="KW-1185">Reference proteome</keyword>
<sequence>MAYNGNPFYSVLILSTNSDDPKKSVNVRAPLPQSFIYDTAAQYEAPFAQGLTGRGFLDSMLKAGNIRWVNQTLTAQIWQGTTDTVLGLELEFQATYDADAEVRQPIMSLINLTTPDTLGDNGVLTSPGPKLDLKVLQELNAQSREINAANEQPTAFGADANLKTTTASDPSKQVINGASTSVNTQAPADNSSFGSKEAVKKYIKNQISIQVGNYAFFDSVVIESVQKTYESQLDAVTGLPHYAKVAIQFKPLFMIVQKDLPNIFRPPQVRNTGVSSTPNTVGAAVGANAPGAGALIVGGGFGGGIPGGAGNNGVAQASPVNLQNAVPVPLDNPVAQSAPINVAAGPAAVPLA</sequence>
<dbReference type="EMBL" id="MN094788">
    <property type="protein sequence ID" value="QDH83672.1"/>
    <property type="molecule type" value="Genomic_DNA"/>
</dbReference>
<dbReference type="GeneID" id="56136124"/>
<evidence type="ECO:0000313" key="1">
    <source>
        <dbReference type="EMBL" id="QDH83672.1"/>
    </source>
</evidence>
<protein>
    <submittedName>
        <fullName evidence="1">Uncharacterized protein</fullName>
    </submittedName>
</protein>
<name>A0A514CT79_9CAUD</name>
<reference evidence="1 2" key="1">
    <citation type="submission" date="2019-06" db="EMBL/GenBank/DDBJ databases">
        <authorList>
            <person name="Kincaid V.D."/>
            <person name="Fuller A."/>
            <person name="Hodges K."/>
            <person name="Bansal M."/>
            <person name="Essig J."/>
            <person name="Johnson A."/>
        </authorList>
    </citation>
    <scope>NUCLEOTIDE SEQUENCE [LARGE SCALE GENOMIC DNA]</scope>
</reference>
<dbReference type="Proteomes" id="UP000320799">
    <property type="component" value="Segment"/>
</dbReference>
<proteinExistence type="predicted"/>